<feature type="transmembrane region" description="Helical" evidence="1">
    <location>
        <begin position="67"/>
        <end position="86"/>
    </location>
</feature>
<sequence>MSSLPKTSSRPGQSTSKQNYKKIWYAPASRAKWYWLLVSGTFYLLLFTWYQYALHTGQEAEPFEDPFRLFGICAFVLVLLSASYTLRRRFARALPGKVQSWLWMHTWLGIITILVALLHENYAYITHDFLQVPNDLLEANLGPIALFALILLVFSGIAGRLFDQWQTRKMAHEAATNGVGIAQAVEERVRHLEETAESLCAGKSDAFKEHCQKRLQPTNQQKNMLASLSGSLTPRARSDLQRAEEALDERARLLISLQHLQQSQRLIRRWRMLHILIASLSLLIITYHSIMELSITILHITTIVPSP</sequence>
<proteinExistence type="predicted"/>
<keyword evidence="1" id="KW-0812">Transmembrane</keyword>
<evidence type="ECO:0000313" key="2">
    <source>
        <dbReference type="EMBL" id="GHO44225.1"/>
    </source>
</evidence>
<keyword evidence="1" id="KW-1133">Transmembrane helix</keyword>
<keyword evidence="1" id="KW-0472">Membrane</keyword>
<evidence type="ECO:0000256" key="1">
    <source>
        <dbReference type="SAM" id="Phobius"/>
    </source>
</evidence>
<name>A0A8J3MTC9_9CHLR</name>
<keyword evidence="3" id="KW-1185">Reference proteome</keyword>
<gene>
    <name evidence="2" type="ORF">KSX_23880</name>
</gene>
<comment type="caution">
    <text evidence="2">The sequence shown here is derived from an EMBL/GenBank/DDBJ whole genome shotgun (WGS) entry which is preliminary data.</text>
</comment>
<feature type="transmembrane region" description="Helical" evidence="1">
    <location>
        <begin position="272"/>
        <end position="290"/>
    </location>
</feature>
<dbReference type="AlphaFoldDB" id="A0A8J3MTC9"/>
<protein>
    <submittedName>
        <fullName evidence="2">Uncharacterized protein</fullName>
    </submittedName>
</protein>
<evidence type="ECO:0000313" key="3">
    <source>
        <dbReference type="Proteomes" id="UP000612362"/>
    </source>
</evidence>
<dbReference type="Proteomes" id="UP000612362">
    <property type="component" value="Unassembled WGS sequence"/>
</dbReference>
<dbReference type="RefSeq" id="WP_220193635.1">
    <property type="nucleotide sequence ID" value="NZ_BNJF01000001.1"/>
</dbReference>
<organism evidence="2 3">
    <name type="scientific">Ktedonospora formicarum</name>
    <dbReference type="NCBI Taxonomy" id="2778364"/>
    <lineage>
        <taxon>Bacteria</taxon>
        <taxon>Bacillati</taxon>
        <taxon>Chloroflexota</taxon>
        <taxon>Ktedonobacteria</taxon>
        <taxon>Ktedonobacterales</taxon>
        <taxon>Ktedonobacteraceae</taxon>
        <taxon>Ktedonospora</taxon>
    </lineage>
</organism>
<feature type="transmembrane region" description="Helical" evidence="1">
    <location>
        <begin position="139"/>
        <end position="162"/>
    </location>
</feature>
<dbReference type="EMBL" id="BNJF01000001">
    <property type="protein sequence ID" value="GHO44225.1"/>
    <property type="molecule type" value="Genomic_DNA"/>
</dbReference>
<accession>A0A8J3MTC9</accession>
<feature type="transmembrane region" description="Helical" evidence="1">
    <location>
        <begin position="98"/>
        <end position="119"/>
    </location>
</feature>
<feature type="transmembrane region" description="Helical" evidence="1">
    <location>
        <begin position="33"/>
        <end position="52"/>
    </location>
</feature>
<reference evidence="2" key="1">
    <citation type="submission" date="2020-10" db="EMBL/GenBank/DDBJ databases">
        <title>Taxonomic study of unclassified bacteria belonging to the class Ktedonobacteria.</title>
        <authorList>
            <person name="Yabe S."/>
            <person name="Wang C.M."/>
            <person name="Zheng Y."/>
            <person name="Sakai Y."/>
            <person name="Cavaletti L."/>
            <person name="Monciardini P."/>
            <person name="Donadio S."/>
        </authorList>
    </citation>
    <scope>NUCLEOTIDE SEQUENCE</scope>
    <source>
        <strain evidence="2">SOSP1-1</strain>
    </source>
</reference>